<reference evidence="5 6" key="1">
    <citation type="journal article" date="2019" name="Int. J. Syst. Evol. Microbiol.">
        <title>The Global Catalogue of Microorganisms (GCM) 10K type strain sequencing project: providing services to taxonomists for standard genome sequencing and annotation.</title>
        <authorList>
            <consortium name="The Broad Institute Genomics Platform"/>
            <consortium name="The Broad Institute Genome Sequencing Center for Infectious Disease"/>
            <person name="Wu L."/>
            <person name="Ma J."/>
        </authorList>
    </citation>
    <scope>NUCLEOTIDE SEQUENCE [LARGE SCALE GENOMIC DNA]</scope>
    <source>
        <strain evidence="5 6">CGMCC 1.12543</strain>
    </source>
</reference>
<dbReference type="Gene3D" id="3.40.50.1820">
    <property type="entry name" value="alpha/beta hydrolase"/>
    <property type="match status" value="1"/>
</dbReference>
<organism evidence="5 6">
    <name type="scientific">Halomarina salina</name>
    <dbReference type="NCBI Taxonomy" id="1872699"/>
    <lineage>
        <taxon>Archaea</taxon>
        <taxon>Methanobacteriati</taxon>
        <taxon>Methanobacteriota</taxon>
        <taxon>Stenosarchaea group</taxon>
        <taxon>Halobacteria</taxon>
        <taxon>Halobacteriales</taxon>
        <taxon>Natronomonadaceae</taxon>
        <taxon>Halomarina</taxon>
    </lineage>
</organism>
<evidence type="ECO:0000259" key="4">
    <source>
        <dbReference type="Pfam" id="PF02897"/>
    </source>
</evidence>
<keyword evidence="6" id="KW-1185">Reference proteome</keyword>
<accession>A0ABD5RT76</accession>
<dbReference type="GO" id="GO:0008233">
    <property type="term" value="F:peptidase activity"/>
    <property type="evidence" value="ECO:0007669"/>
    <property type="project" value="UniProtKB-ARBA"/>
</dbReference>
<dbReference type="Pfam" id="PF00326">
    <property type="entry name" value="Peptidase_S9"/>
    <property type="match status" value="1"/>
</dbReference>
<dbReference type="Gene3D" id="2.120.10.60">
    <property type="entry name" value="Tricorn protease N-terminal domain"/>
    <property type="match status" value="1"/>
</dbReference>
<proteinExistence type="predicted"/>
<dbReference type="RefSeq" id="WP_247417831.1">
    <property type="nucleotide sequence ID" value="NZ_JALLGW010000001.1"/>
</dbReference>
<evidence type="ECO:0000313" key="5">
    <source>
        <dbReference type="EMBL" id="MFC5973365.1"/>
    </source>
</evidence>
<dbReference type="Pfam" id="PF02897">
    <property type="entry name" value="Peptidase_S9_N"/>
    <property type="match status" value="1"/>
</dbReference>
<dbReference type="PANTHER" id="PTHR42776:SF27">
    <property type="entry name" value="DIPEPTIDYL PEPTIDASE FAMILY MEMBER 6"/>
    <property type="match status" value="1"/>
</dbReference>
<dbReference type="SUPFAM" id="SSF53474">
    <property type="entry name" value="alpha/beta-Hydrolases"/>
    <property type="match status" value="1"/>
</dbReference>
<dbReference type="AlphaFoldDB" id="A0ABD5RT76"/>
<gene>
    <name evidence="5" type="ORF">ACFPYI_18700</name>
</gene>
<dbReference type="PANTHER" id="PTHR42776">
    <property type="entry name" value="SERINE PEPTIDASE S9 FAMILY MEMBER"/>
    <property type="match status" value="1"/>
</dbReference>
<feature type="region of interest" description="Disordered" evidence="2">
    <location>
        <begin position="287"/>
        <end position="310"/>
    </location>
</feature>
<dbReference type="InterPro" id="IPR029058">
    <property type="entry name" value="AB_hydrolase_fold"/>
</dbReference>
<dbReference type="InterPro" id="IPR001375">
    <property type="entry name" value="Peptidase_S9_cat"/>
</dbReference>
<name>A0ABD5RT76_9EURY</name>
<comment type="caution">
    <text evidence="5">The sequence shown here is derived from an EMBL/GenBank/DDBJ whole genome shotgun (WGS) entry which is preliminary data.</text>
</comment>
<protein>
    <submittedName>
        <fullName evidence="5">S9 family peptidase</fullName>
    </submittedName>
</protein>
<feature type="domain" description="Peptidase S9A N-terminal" evidence="4">
    <location>
        <begin position="17"/>
        <end position="191"/>
    </location>
</feature>
<feature type="compositionally biased region" description="Polar residues" evidence="2">
    <location>
        <begin position="362"/>
        <end position="373"/>
    </location>
</feature>
<evidence type="ECO:0000256" key="2">
    <source>
        <dbReference type="SAM" id="MobiDB-lite"/>
    </source>
</evidence>
<dbReference type="InterPro" id="IPR011042">
    <property type="entry name" value="6-blade_b-propeller_TolB-like"/>
</dbReference>
<evidence type="ECO:0000313" key="6">
    <source>
        <dbReference type="Proteomes" id="UP001596099"/>
    </source>
</evidence>
<dbReference type="Proteomes" id="UP001596099">
    <property type="component" value="Unassembled WGS sequence"/>
</dbReference>
<dbReference type="InterPro" id="IPR023302">
    <property type="entry name" value="Pept_S9A_N"/>
</dbReference>
<keyword evidence="1" id="KW-0378">Hydrolase</keyword>
<sequence length="631" mass="69365">MTETDVLEALASLPTMAHATLSPAGDRVAFYYDVSGRNELHVLDVASGEHEQVSDGEVPRNARWGLHWSADGEQVYFHLDDDGDEQNDVWAFDLGSGTAEPVVELDGQTALSDVGDDSETLLLGSTRDGQMNVYSHDLPSGETTKLTEYERAAAGAILSPDGDRIAYTTNESEDFDNQDVYVVDADGSNPRNLHVGEDGAESGPADWHDDGTRLLLSDNSEDLGRCGVYDLAADEVTWYADGDGPAPTAEESPVRFLDEDRFLALRVRDAAVVPVVYDLDTGEDEEFDVPEGVTTSVSGEGLLDDGRVPITLTTPDRRPELQAYDLETGATETLVDAEYGPFDREDFADAEYFTFESHDGAEQSSAGSQTESGDGTEIGALLYDSGERPSPLVVNPHGGPRAADYKSFGLYTQFLVSRGYSVLQVNYRGSTGHGKAFVDMLKMDWGGGEQRDIAQATELVSDYDWVDDDRVVVFGGSYGGYSAYCQMTMFPDLYDAGIAWIGLTDLEDMYENTMPHFRTELMEKYLGTPEEHPDLYRERSPVEHAENLSAPLLMVHGVNDRRVPVSQARIFRDRLDELGFEAGEDSAYEYVELGEEGHASSDIDQKVRLFEILDDFLDRRIGTTVESLADD</sequence>
<evidence type="ECO:0000259" key="3">
    <source>
        <dbReference type="Pfam" id="PF00326"/>
    </source>
</evidence>
<dbReference type="Gene3D" id="2.120.10.30">
    <property type="entry name" value="TolB, C-terminal domain"/>
    <property type="match status" value="1"/>
</dbReference>
<evidence type="ECO:0000256" key="1">
    <source>
        <dbReference type="ARBA" id="ARBA00022801"/>
    </source>
</evidence>
<feature type="domain" description="Peptidase S9 prolyl oligopeptidase catalytic" evidence="3">
    <location>
        <begin position="407"/>
        <end position="622"/>
    </location>
</feature>
<dbReference type="EMBL" id="JBHSQH010000001">
    <property type="protein sequence ID" value="MFC5973365.1"/>
    <property type="molecule type" value="Genomic_DNA"/>
</dbReference>
<dbReference type="SUPFAM" id="SSF69304">
    <property type="entry name" value="Tricorn protease N-terminal domain"/>
    <property type="match status" value="1"/>
</dbReference>
<feature type="region of interest" description="Disordered" evidence="2">
    <location>
        <begin position="358"/>
        <end position="379"/>
    </location>
</feature>